<dbReference type="OMA" id="HFYKSHQ"/>
<comment type="similarity">
    <text evidence="5">Belongs to the eukaryotic initiation factor 4E family.</text>
</comment>
<dbReference type="GO" id="GO:0000340">
    <property type="term" value="F:RNA 7-methylguanosine cap binding"/>
    <property type="evidence" value="ECO:0007669"/>
    <property type="project" value="TreeGrafter"/>
</dbReference>
<dbReference type="PANTHER" id="PTHR11960">
    <property type="entry name" value="EUKARYOTIC TRANSLATION INITIATION FACTOR 4E RELATED"/>
    <property type="match status" value="1"/>
</dbReference>
<dbReference type="PANTHER" id="PTHR11960:SF66">
    <property type="entry name" value="EUKARYOTIC TRANSLATION INITIATION FACTOR 4E TYPE 3"/>
    <property type="match status" value="1"/>
</dbReference>
<keyword evidence="2" id="KW-0810">Translation regulation</keyword>
<dbReference type="GO" id="GO:0003743">
    <property type="term" value="F:translation initiation factor activity"/>
    <property type="evidence" value="ECO:0007669"/>
    <property type="project" value="UniProtKB-KW"/>
</dbReference>
<dbReference type="Gene3D" id="3.30.760.10">
    <property type="entry name" value="RNA Cap, Translation Initiation Factor Eif4e"/>
    <property type="match status" value="1"/>
</dbReference>
<evidence type="ECO:0000256" key="1">
    <source>
        <dbReference type="ARBA" id="ARBA00022540"/>
    </source>
</evidence>
<gene>
    <name evidence="6" type="ORF">Ocin01_11199</name>
</gene>
<sequence length="273" mass="31784">MDKLASELTRLALGDKGSVECGDGDAATNRTTTVEVNHPELEHITLEGDHHLHDEHYYEALELFKTTVSKKKNIYSTDPVPLNSPWTFWVDRTERGINIQQYEANLKRIYTVYTVHRFWGVYYNIPKPSDLQCRSSLHMMRDDRKPVWEEQYNCKGGTFRLRVQKKDTDKVWKEMLMAAIGEQLNEYVAENDEVCGVSVSTREREDVVLVWNSNAKAASQAKVFDCVRLLLPDTNFLSTFYKPHETHHAFEKPRRALVEKERLIQPAQPHYQL</sequence>
<dbReference type="EMBL" id="LJIJ01000666">
    <property type="protein sequence ID" value="ODM95474.1"/>
    <property type="molecule type" value="Genomic_DNA"/>
</dbReference>
<dbReference type="GO" id="GO:0006417">
    <property type="term" value="P:regulation of translation"/>
    <property type="evidence" value="ECO:0007669"/>
    <property type="project" value="UniProtKB-KW"/>
</dbReference>
<keyword evidence="1 5" id="KW-0396">Initiation factor</keyword>
<keyword evidence="3 5" id="KW-0694">RNA-binding</keyword>
<evidence type="ECO:0000256" key="3">
    <source>
        <dbReference type="ARBA" id="ARBA00022884"/>
    </source>
</evidence>
<keyword evidence="7" id="KW-1185">Reference proteome</keyword>
<dbReference type="GO" id="GO:0016281">
    <property type="term" value="C:eukaryotic translation initiation factor 4F complex"/>
    <property type="evidence" value="ECO:0007669"/>
    <property type="project" value="TreeGrafter"/>
</dbReference>
<accession>A0A1D2MRN0</accession>
<evidence type="ECO:0000256" key="2">
    <source>
        <dbReference type="ARBA" id="ARBA00022845"/>
    </source>
</evidence>
<dbReference type="AlphaFoldDB" id="A0A1D2MRN0"/>
<proteinExistence type="inferred from homology"/>
<evidence type="ECO:0000313" key="6">
    <source>
        <dbReference type="EMBL" id="ODM95474.1"/>
    </source>
</evidence>
<reference evidence="6 7" key="1">
    <citation type="journal article" date="2016" name="Genome Biol. Evol.">
        <title>Gene Family Evolution Reflects Adaptation to Soil Environmental Stressors in the Genome of the Collembolan Orchesella cincta.</title>
        <authorList>
            <person name="Faddeeva-Vakhrusheva A."/>
            <person name="Derks M.F."/>
            <person name="Anvar S.Y."/>
            <person name="Agamennone V."/>
            <person name="Suring W."/>
            <person name="Smit S."/>
            <person name="van Straalen N.M."/>
            <person name="Roelofs D."/>
        </authorList>
    </citation>
    <scope>NUCLEOTIDE SEQUENCE [LARGE SCALE GENOMIC DNA]</scope>
    <source>
        <tissue evidence="6">Mixed pool</tissue>
    </source>
</reference>
<dbReference type="STRING" id="48709.A0A1D2MRN0"/>
<dbReference type="InterPro" id="IPR023398">
    <property type="entry name" value="TIF_eIF4e-like"/>
</dbReference>
<organism evidence="6 7">
    <name type="scientific">Orchesella cincta</name>
    <name type="common">Springtail</name>
    <name type="synonym">Podura cincta</name>
    <dbReference type="NCBI Taxonomy" id="48709"/>
    <lineage>
        <taxon>Eukaryota</taxon>
        <taxon>Metazoa</taxon>
        <taxon>Ecdysozoa</taxon>
        <taxon>Arthropoda</taxon>
        <taxon>Hexapoda</taxon>
        <taxon>Collembola</taxon>
        <taxon>Entomobryomorpha</taxon>
        <taxon>Entomobryoidea</taxon>
        <taxon>Orchesellidae</taxon>
        <taxon>Orchesellinae</taxon>
        <taxon>Orchesella</taxon>
    </lineage>
</organism>
<evidence type="ECO:0000256" key="5">
    <source>
        <dbReference type="RuleBase" id="RU004374"/>
    </source>
</evidence>
<dbReference type="OrthoDB" id="17977at2759"/>
<dbReference type="Pfam" id="PF01652">
    <property type="entry name" value="IF4E"/>
    <property type="match status" value="1"/>
</dbReference>
<dbReference type="Proteomes" id="UP000094527">
    <property type="component" value="Unassembled WGS sequence"/>
</dbReference>
<dbReference type="SUPFAM" id="SSF55418">
    <property type="entry name" value="eIF4e-like"/>
    <property type="match status" value="1"/>
</dbReference>
<dbReference type="InterPro" id="IPR001040">
    <property type="entry name" value="TIF_eIF_4E"/>
</dbReference>
<comment type="caution">
    <text evidence="6">The sequence shown here is derived from an EMBL/GenBank/DDBJ whole genome shotgun (WGS) entry which is preliminary data.</text>
</comment>
<keyword evidence="4 5" id="KW-0648">Protein biosynthesis</keyword>
<evidence type="ECO:0000256" key="4">
    <source>
        <dbReference type="ARBA" id="ARBA00022917"/>
    </source>
</evidence>
<protein>
    <submittedName>
        <fullName evidence="6">Eukaryotic translation initiation factor 4E type 3-B</fullName>
    </submittedName>
</protein>
<name>A0A1D2MRN0_ORCCI</name>
<evidence type="ECO:0000313" key="7">
    <source>
        <dbReference type="Proteomes" id="UP000094527"/>
    </source>
</evidence>